<protein>
    <submittedName>
        <fullName evidence="5">Transcriptional regulator SlyA</fullName>
    </submittedName>
</protein>
<evidence type="ECO:0000259" key="4">
    <source>
        <dbReference type="PROSITE" id="PS50995"/>
    </source>
</evidence>
<dbReference type="Gene3D" id="1.10.10.10">
    <property type="entry name" value="Winged helix-like DNA-binding domain superfamily/Winged helix DNA-binding domain"/>
    <property type="match status" value="1"/>
</dbReference>
<dbReference type="InterPro" id="IPR036388">
    <property type="entry name" value="WH-like_DNA-bd_sf"/>
</dbReference>
<evidence type="ECO:0000313" key="5">
    <source>
        <dbReference type="EMBL" id="MDV0443717.1"/>
    </source>
</evidence>
<dbReference type="SUPFAM" id="SSF46785">
    <property type="entry name" value="Winged helix' DNA-binding domain"/>
    <property type="match status" value="1"/>
</dbReference>
<evidence type="ECO:0000256" key="1">
    <source>
        <dbReference type="ARBA" id="ARBA00023015"/>
    </source>
</evidence>
<keyword evidence="3" id="KW-0804">Transcription</keyword>
<dbReference type="PRINTS" id="PR00598">
    <property type="entry name" value="HTHMARR"/>
</dbReference>
<gene>
    <name evidence="5" type="primary">slyA</name>
    <name evidence="5" type="ORF">McpCs1_10960</name>
</gene>
<dbReference type="PROSITE" id="PS50995">
    <property type="entry name" value="HTH_MARR_2"/>
    <property type="match status" value="1"/>
</dbReference>
<dbReference type="GO" id="GO:0003677">
    <property type="term" value="F:DNA binding"/>
    <property type="evidence" value="ECO:0007669"/>
    <property type="project" value="UniProtKB-KW"/>
</dbReference>
<reference evidence="5 6" key="1">
    <citation type="submission" date="2023-06" db="EMBL/GenBank/DDBJ databases">
        <title>Genome sequence of Methancorpusculaceae sp. Cs1.</title>
        <authorList>
            <person name="Protasov E."/>
            <person name="Platt K."/>
            <person name="Poehlein A."/>
            <person name="Daniel R."/>
            <person name="Brune A."/>
        </authorList>
    </citation>
    <scope>NUCLEOTIDE SEQUENCE [LARGE SCALE GENOMIC DNA]</scope>
    <source>
        <strain evidence="5 6">Cs1</strain>
    </source>
</reference>
<dbReference type="PANTHER" id="PTHR42756:SF1">
    <property type="entry name" value="TRANSCRIPTIONAL REPRESSOR OF EMRAB OPERON"/>
    <property type="match status" value="1"/>
</dbReference>
<dbReference type="EMBL" id="JAWDKB010000004">
    <property type="protein sequence ID" value="MDV0443717.1"/>
    <property type="molecule type" value="Genomic_DNA"/>
</dbReference>
<evidence type="ECO:0000256" key="2">
    <source>
        <dbReference type="ARBA" id="ARBA00023125"/>
    </source>
</evidence>
<organism evidence="5 6">
    <name type="scientific">Methanorbis rubei</name>
    <dbReference type="NCBI Taxonomy" id="3028300"/>
    <lineage>
        <taxon>Archaea</taxon>
        <taxon>Methanobacteriati</taxon>
        <taxon>Methanobacteriota</taxon>
        <taxon>Stenosarchaea group</taxon>
        <taxon>Methanomicrobia</taxon>
        <taxon>Methanomicrobiales</taxon>
        <taxon>Methanocorpusculaceae</taxon>
        <taxon>Methanorbis</taxon>
    </lineage>
</organism>
<sequence length="147" mass="16911">MDPQPHVIIEIKKLANQIKRQLHNSDSFSQCENLTGVQGWIIGYLHHQEKDIFQKDIEEQLEVRRSTASGILQLMEKNGLITREPVSYDARLKKLILTEKAREIHRRVAGEMNRIDSRLTSGLTSDELEFFCSVIARMQKNLAGDNP</sequence>
<dbReference type="AlphaFoldDB" id="A0AAE4SBE9"/>
<dbReference type="GO" id="GO:0003700">
    <property type="term" value="F:DNA-binding transcription factor activity"/>
    <property type="evidence" value="ECO:0007669"/>
    <property type="project" value="InterPro"/>
</dbReference>
<dbReference type="SMART" id="SM00347">
    <property type="entry name" value="HTH_MARR"/>
    <property type="match status" value="1"/>
</dbReference>
<keyword evidence="1" id="KW-0805">Transcription regulation</keyword>
<dbReference type="InterPro" id="IPR000835">
    <property type="entry name" value="HTH_MarR-typ"/>
</dbReference>
<keyword evidence="2" id="KW-0238">DNA-binding</keyword>
<name>A0AAE4SBE9_9EURY</name>
<evidence type="ECO:0000313" key="6">
    <source>
        <dbReference type="Proteomes" id="UP001283212"/>
    </source>
</evidence>
<comment type="caution">
    <text evidence="5">The sequence shown here is derived from an EMBL/GenBank/DDBJ whole genome shotgun (WGS) entry which is preliminary data.</text>
</comment>
<accession>A0AAE4SBE9</accession>
<dbReference type="PANTHER" id="PTHR42756">
    <property type="entry name" value="TRANSCRIPTIONAL REGULATOR, MARR"/>
    <property type="match status" value="1"/>
</dbReference>
<dbReference type="Proteomes" id="UP001283212">
    <property type="component" value="Unassembled WGS sequence"/>
</dbReference>
<proteinExistence type="predicted"/>
<evidence type="ECO:0000256" key="3">
    <source>
        <dbReference type="ARBA" id="ARBA00023163"/>
    </source>
</evidence>
<dbReference type="InterPro" id="IPR036390">
    <property type="entry name" value="WH_DNA-bd_sf"/>
</dbReference>
<keyword evidence="6" id="KW-1185">Reference proteome</keyword>
<feature type="domain" description="HTH marR-type" evidence="4">
    <location>
        <begin position="4"/>
        <end position="140"/>
    </location>
</feature>
<dbReference type="Pfam" id="PF12802">
    <property type="entry name" value="MarR_2"/>
    <property type="match status" value="1"/>
</dbReference>
<dbReference type="RefSeq" id="WP_338096237.1">
    <property type="nucleotide sequence ID" value="NZ_JAWDKB010000004.1"/>
</dbReference>